<protein>
    <recommendedName>
        <fullName evidence="4">Jacalin-type lectin domain-containing protein</fullName>
    </recommendedName>
</protein>
<dbReference type="InterPro" id="IPR033734">
    <property type="entry name" value="Jacalin-like_lectin_dom_plant"/>
</dbReference>
<dbReference type="GO" id="GO:0030246">
    <property type="term" value="F:carbohydrate binding"/>
    <property type="evidence" value="ECO:0007669"/>
    <property type="project" value="UniProtKB-KW"/>
</dbReference>
<dbReference type="EMBL" id="CM029051">
    <property type="protein sequence ID" value="KAG2559743.1"/>
    <property type="molecule type" value="Genomic_DNA"/>
</dbReference>
<keyword evidence="3" id="KW-0472">Membrane</keyword>
<gene>
    <name evidence="5" type="ORF">PVAP13_8KG003100</name>
</gene>
<accession>A0A8T0PCZ5</accession>
<dbReference type="PANTHER" id="PTHR46506">
    <property type="entry name" value="OS05G0143600 PROTEIN"/>
    <property type="match status" value="1"/>
</dbReference>
<keyword evidence="6" id="KW-1185">Reference proteome</keyword>
<dbReference type="Gene3D" id="2.100.10.30">
    <property type="entry name" value="Jacalin-like lectin domain"/>
    <property type="match status" value="1"/>
</dbReference>
<feature type="transmembrane region" description="Helical" evidence="3">
    <location>
        <begin position="39"/>
        <end position="60"/>
    </location>
</feature>
<dbReference type="AlphaFoldDB" id="A0A8T0PCZ5"/>
<evidence type="ECO:0000256" key="2">
    <source>
        <dbReference type="SAM" id="MobiDB-lite"/>
    </source>
</evidence>
<evidence type="ECO:0000256" key="1">
    <source>
        <dbReference type="ARBA" id="ARBA00022734"/>
    </source>
</evidence>
<evidence type="ECO:0000313" key="5">
    <source>
        <dbReference type="EMBL" id="KAG2559743.1"/>
    </source>
</evidence>
<dbReference type="SMART" id="SM00915">
    <property type="entry name" value="Jacalin"/>
    <property type="match status" value="1"/>
</dbReference>
<evidence type="ECO:0000313" key="6">
    <source>
        <dbReference type="Proteomes" id="UP000823388"/>
    </source>
</evidence>
<evidence type="ECO:0000259" key="4">
    <source>
        <dbReference type="PROSITE" id="PS51752"/>
    </source>
</evidence>
<dbReference type="CDD" id="cd09612">
    <property type="entry name" value="Jacalin"/>
    <property type="match status" value="1"/>
</dbReference>
<feature type="region of interest" description="Disordered" evidence="2">
    <location>
        <begin position="145"/>
        <end position="170"/>
    </location>
</feature>
<name>A0A8T0PCZ5_PANVG</name>
<sequence>MQLASSIIQLDHIVYRYPSREEKSEVVEVEMAKLKLSGAAVLLIIVVPLFMYTGALLIGIQLGRALERRPDSIRVSFTIRGALGYLAKELWDTNNIWGSGRRQGSRVEQVMWVPFPASRNRDESSAANMQSKQQQQPYIPLSWVEGRDNSSSGANPKAHTHHTNHTSPRGVISVGPWGGSGGQAFYMHGPVAPRLHSIILHHSVSGIHSLACHYSYSYSFSFSGDEAAASSNRIRTAGPWGRHQSAELHRATIKLSAGERVTAVEGTIGRFGGVPDVVITSLTFRTSTGRTYGPYGNTAAAAGTLFSVPAADGASIVGFWGRSGWLLDAIGVYVKPGRRPATLYNTRARRNMK</sequence>
<dbReference type="InterPro" id="IPR001229">
    <property type="entry name" value="Jacalin-like_lectin_dom"/>
</dbReference>
<dbReference type="Pfam" id="PF01419">
    <property type="entry name" value="Jacalin"/>
    <property type="match status" value="1"/>
</dbReference>
<feature type="domain" description="Jacalin-type lectin" evidence="4">
    <location>
        <begin position="171"/>
        <end position="336"/>
    </location>
</feature>
<dbReference type="OrthoDB" id="630385at2759"/>
<evidence type="ECO:0000256" key="3">
    <source>
        <dbReference type="SAM" id="Phobius"/>
    </source>
</evidence>
<organism evidence="5 6">
    <name type="scientific">Panicum virgatum</name>
    <name type="common">Blackwell switchgrass</name>
    <dbReference type="NCBI Taxonomy" id="38727"/>
    <lineage>
        <taxon>Eukaryota</taxon>
        <taxon>Viridiplantae</taxon>
        <taxon>Streptophyta</taxon>
        <taxon>Embryophyta</taxon>
        <taxon>Tracheophyta</taxon>
        <taxon>Spermatophyta</taxon>
        <taxon>Magnoliopsida</taxon>
        <taxon>Liliopsida</taxon>
        <taxon>Poales</taxon>
        <taxon>Poaceae</taxon>
        <taxon>PACMAD clade</taxon>
        <taxon>Panicoideae</taxon>
        <taxon>Panicodae</taxon>
        <taxon>Paniceae</taxon>
        <taxon>Panicinae</taxon>
        <taxon>Panicum</taxon>
        <taxon>Panicum sect. Hiantes</taxon>
    </lineage>
</organism>
<keyword evidence="1" id="KW-0430">Lectin</keyword>
<reference evidence="5" key="1">
    <citation type="submission" date="2020-05" db="EMBL/GenBank/DDBJ databases">
        <title>WGS assembly of Panicum virgatum.</title>
        <authorList>
            <person name="Lovell J.T."/>
            <person name="Jenkins J."/>
            <person name="Shu S."/>
            <person name="Juenger T.E."/>
            <person name="Schmutz J."/>
        </authorList>
    </citation>
    <scope>NUCLEOTIDE SEQUENCE</scope>
    <source>
        <strain evidence="5">AP13</strain>
    </source>
</reference>
<dbReference type="Proteomes" id="UP000823388">
    <property type="component" value="Chromosome 8K"/>
</dbReference>
<proteinExistence type="predicted"/>
<keyword evidence="3" id="KW-1133">Transmembrane helix</keyword>
<dbReference type="PROSITE" id="PS51752">
    <property type="entry name" value="JACALIN_LECTIN"/>
    <property type="match status" value="1"/>
</dbReference>
<dbReference type="SUPFAM" id="SSF51101">
    <property type="entry name" value="Mannose-binding lectins"/>
    <property type="match status" value="1"/>
</dbReference>
<keyword evidence="3" id="KW-0812">Transmembrane</keyword>
<dbReference type="InterPro" id="IPR036404">
    <property type="entry name" value="Jacalin-like_lectin_dom_sf"/>
</dbReference>
<comment type="caution">
    <text evidence="5">The sequence shown here is derived from an EMBL/GenBank/DDBJ whole genome shotgun (WGS) entry which is preliminary data.</text>
</comment>